<comment type="similarity">
    <text evidence="2">Belongs to the nucleotide-sugar transporter family. SLC35B subfamily.</text>
</comment>
<dbReference type="GO" id="GO:0005789">
    <property type="term" value="C:endoplasmic reticulum membrane"/>
    <property type="evidence" value="ECO:0007669"/>
    <property type="project" value="TreeGrafter"/>
</dbReference>
<feature type="transmembrane region" description="Helical" evidence="8">
    <location>
        <begin position="44"/>
        <end position="65"/>
    </location>
</feature>
<gene>
    <name evidence="9" type="ORF">WA026_008818</name>
</gene>
<feature type="transmembrane region" description="Helical" evidence="8">
    <location>
        <begin position="399"/>
        <end position="417"/>
    </location>
</feature>
<name>A0AAW1V2U1_9CUCU</name>
<evidence type="ECO:0000256" key="1">
    <source>
        <dbReference type="ARBA" id="ARBA00004141"/>
    </source>
</evidence>
<reference evidence="9 10" key="1">
    <citation type="submission" date="2023-03" db="EMBL/GenBank/DDBJ databases">
        <title>Genome insight into feeding habits of ladybird beetles.</title>
        <authorList>
            <person name="Li H.-S."/>
            <person name="Huang Y.-H."/>
            <person name="Pang H."/>
        </authorList>
    </citation>
    <scope>NUCLEOTIDE SEQUENCE [LARGE SCALE GENOMIC DNA]</scope>
    <source>
        <strain evidence="9">SYSU_2023b</strain>
        <tissue evidence="9">Whole body</tissue>
    </source>
</reference>
<evidence type="ECO:0000313" key="9">
    <source>
        <dbReference type="EMBL" id="KAK9890006.1"/>
    </source>
</evidence>
<keyword evidence="10" id="KW-1185">Reference proteome</keyword>
<dbReference type="GO" id="GO:0000139">
    <property type="term" value="C:Golgi membrane"/>
    <property type="evidence" value="ECO:0007669"/>
    <property type="project" value="TreeGrafter"/>
</dbReference>
<evidence type="ECO:0000256" key="7">
    <source>
        <dbReference type="ARBA" id="ARBA00039668"/>
    </source>
</evidence>
<keyword evidence="6 8" id="KW-0472">Membrane</keyword>
<feature type="transmembrane region" description="Helical" evidence="8">
    <location>
        <begin position="242"/>
        <end position="260"/>
    </location>
</feature>
<feature type="transmembrane region" description="Helical" evidence="8">
    <location>
        <begin position="115"/>
        <end position="135"/>
    </location>
</feature>
<dbReference type="AlphaFoldDB" id="A0AAW1V2U1"/>
<dbReference type="GO" id="GO:0046964">
    <property type="term" value="F:3'-phosphoadenosine 5'-phosphosulfate transmembrane transporter activity"/>
    <property type="evidence" value="ECO:0007669"/>
    <property type="project" value="TreeGrafter"/>
</dbReference>
<feature type="transmembrane region" description="Helical" evidence="8">
    <location>
        <begin position="272"/>
        <end position="289"/>
    </location>
</feature>
<organism evidence="9 10">
    <name type="scientific">Henosepilachna vigintioctopunctata</name>
    <dbReference type="NCBI Taxonomy" id="420089"/>
    <lineage>
        <taxon>Eukaryota</taxon>
        <taxon>Metazoa</taxon>
        <taxon>Ecdysozoa</taxon>
        <taxon>Arthropoda</taxon>
        <taxon>Hexapoda</taxon>
        <taxon>Insecta</taxon>
        <taxon>Pterygota</taxon>
        <taxon>Neoptera</taxon>
        <taxon>Endopterygota</taxon>
        <taxon>Coleoptera</taxon>
        <taxon>Polyphaga</taxon>
        <taxon>Cucujiformia</taxon>
        <taxon>Coccinelloidea</taxon>
        <taxon>Coccinellidae</taxon>
        <taxon>Epilachninae</taxon>
        <taxon>Epilachnini</taxon>
        <taxon>Henosepilachna</taxon>
    </lineage>
</organism>
<evidence type="ECO:0000256" key="3">
    <source>
        <dbReference type="ARBA" id="ARBA00022448"/>
    </source>
</evidence>
<feature type="transmembrane region" description="Helical" evidence="8">
    <location>
        <begin position="310"/>
        <end position="331"/>
    </location>
</feature>
<evidence type="ECO:0000256" key="6">
    <source>
        <dbReference type="ARBA" id="ARBA00023136"/>
    </source>
</evidence>
<proteinExistence type="inferred from homology"/>
<evidence type="ECO:0000256" key="2">
    <source>
        <dbReference type="ARBA" id="ARBA00010694"/>
    </source>
</evidence>
<dbReference type="InterPro" id="IPR013657">
    <property type="entry name" value="SCL35B1-4/HUT1"/>
</dbReference>
<dbReference type="EMBL" id="JARQZJ010000124">
    <property type="protein sequence ID" value="KAK9890006.1"/>
    <property type="molecule type" value="Genomic_DNA"/>
</dbReference>
<feature type="transmembrane region" description="Helical" evidence="8">
    <location>
        <begin position="7"/>
        <end position="24"/>
    </location>
</feature>
<comment type="caution">
    <text evidence="9">The sequence shown here is derived from an EMBL/GenBank/DDBJ whole genome shotgun (WGS) entry which is preliminary data.</text>
</comment>
<evidence type="ECO:0000256" key="5">
    <source>
        <dbReference type="ARBA" id="ARBA00022989"/>
    </source>
</evidence>
<protein>
    <recommendedName>
        <fullName evidence="7">Adenosine 3'-phospho 5'-phosphosulfate transporter 1</fullName>
    </recommendedName>
</protein>
<dbReference type="Proteomes" id="UP001431783">
    <property type="component" value="Unassembled WGS sequence"/>
</dbReference>
<dbReference type="Pfam" id="PF08449">
    <property type="entry name" value="UAA"/>
    <property type="match status" value="1"/>
</dbReference>
<keyword evidence="4 8" id="KW-0812">Transmembrane</keyword>
<accession>A0AAW1V2U1</accession>
<dbReference type="PANTHER" id="PTHR10778:SF13">
    <property type="entry name" value="ADENOSINE 3'-PHOSPHO 5'-PHOSPHOSULFATE TRANSPORTER 1"/>
    <property type="match status" value="1"/>
</dbReference>
<keyword evidence="3" id="KW-0813">Transport</keyword>
<sequence>MSNNRVDILICFILLSSTSLIYLLNRSLNSSEFLSRGYIEYSWVKHGITNIFGYLTIFLPGYIVYKYVRKINYLNKNGSGFLPRIIGLCFGEDELITPTAIVPIASGQRTAFEEAFLMLFYFFGLQISYLSWGVLQEKVMTQEYVSATGEIEYFKDSQFLVFVNRVLAFTMSGIVLLCRRQPRHKCPLYKYVFCSFSNIMSSWCQYEALKYVSFPHQVLAKAAKVIPVMIMGKIVSKTKYEFYEYVTSIVLSVGMVFFMLDSGNDRAKSSVTTFSGVLLLCSYIAFDSFTSNWQGALFRKYSMKPVQMMCFVNFFSCIFTAVSLFQQGSFWMSGSFMIKHPSFIVDCVLLSICSAGGQMFIYSTLSVFGPLVFAIITTIRQGFSVLLSCIIYHHNVNALGIFGLGLVFFSVFLRIYCGHRIKSVRKMQSDNVKGQRI</sequence>
<comment type="subcellular location">
    <subcellularLocation>
        <location evidence="1">Membrane</location>
        <topology evidence="1">Multi-pass membrane protein</topology>
    </subcellularLocation>
</comment>
<evidence type="ECO:0000313" key="10">
    <source>
        <dbReference type="Proteomes" id="UP001431783"/>
    </source>
</evidence>
<feature type="transmembrane region" description="Helical" evidence="8">
    <location>
        <begin position="159"/>
        <end position="178"/>
    </location>
</feature>
<evidence type="ECO:0000256" key="4">
    <source>
        <dbReference type="ARBA" id="ARBA00022692"/>
    </source>
</evidence>
<dbReference type="PANTHER" id="PTHR10778">
    <property type="entry name" value="SOLUTE CARRIER FAMILY 35 MEMBER B"/>
    <property type="match status" value="1"/>
</dbReference>
<evidence type="ECO:0000256" key="8">
    <source>
        <dbReference type="SAM" id="Phobius"/>
    </source>
</evidence>
<keyword evidence="5 8" id="KW-1133">Transmembrane helix</keyword>